<dbReference type="PANTHER" id="PTHR24421">
    <property type="entry name" value="NITRATE/NITRITE SENSOR PROTEIN NARX-RELATED"/>
    <property type="match status" value="1"/>
</dbReference>
<dbReference type="InterPro" id="IPR029016">
    <property type="entry name" value="GAF-like_dom_sf"/>
</dbReference>
<dbReference type="SUPFAM" id="SSF55781">
    <property type="entry name" value="GAF domain-like"/>
    <property type="match status" value="5"/>
</dbReference>
<gene>
    <name evidence="12" type="ORF">ACFY35_30130</name>
</gene>
<evidence type="ECO:0000256" key="8">
    <source>
        <dbReference type="ARBA" id="ARBA00023012"/>
    </source>
</evidence>
<evidence type="ECO:0000313" key="13">
    <source>
        <dbReference type="Proteomes" id="UP001602245"/>
    </source>
</evidence>
<evidence type="ECO:0000313" key="12">
    <source>
        <dbReference type="EMBL" id="MFF5293712.1"/>
    </source>
</evidence>
<dbReference type="EMBL" id="JBIAZU010000005">
    <property type="protein sequence ID" value="MFF5293712.1"/>
    <property type="molecule type" value="Genomic_DNA"/>
</dbReference>
<dbReference type="InterPro" id="IPR036890">
    <property type="entry name" value="HATPase_C_sf"/>
</dbReference>
<dbReference type="InterPro" id="IPR050482">
    <property type="entry name" value="Sensor_HK_TwoCompSys"/>
</dbReference>
<dbReference type="InterPro" id="IPR003594">
    <property type="entry name" value="HATPase_dom"/>
</dbReference>
<keyword evidence="13" id="KW-1185">Reference proteome</keyword>
<dbReference type="RefSeq" id="WP_020513341.1">
    <property type="nucleotide sequence ID" value="NZ_JBIAZU010000005.1"/>
</dbReference>
<evidence type="ECO:0000256" key="7">
    <source>
        <dbReference type="ARBA" id="ARBA00022840"/>
    </source>
</evidence>
<dbReference type="Proteomes" id="UP001602245">
    <property type="component" value="Unassembled WGS sequence"/>
</dbReference>
<dbReference type="Gene3D" id="3.30.565.10">
    <property type="entry name" value="Histidine kinase-like ATPase, C-terminal domain"/>
    <property type="match status" value="1"/>
</dbReference>
<keyword evidence="8" id="KW-0902">Two-component regulatory system</keyword>
<dbReference type="Pfam" id="PF01590">
    <property type="entry name" value="GAF"/>
    <property type="match status" value="3"/>
</dbReference>
<reference evidence="12 13" key="1">
    <citation type="submission" date="2024-10" db="EMBL/GenBank/DDBJ databases">
        <title>The Natural Products Discovery Center: Release of the First 8490 Sequenced Strains for Exploring Actinobacteria Biosynthetic Diversity.</title>
        <authorList>
            <person name="Kalkreuter E."/>
            <person name="Kautsar S.A."/>
            <person name="Yang D."/>
            <person name="Bader C.D."/>
            <person name="Teijaro C.N."/>
            <person name="Fluegel L."/>
            <person name="Davis C.M."/>
            <person name="Simpson J.R."/>
            <person name="Lauterbach L."/>
            <person name="Steele A.D."/>
            <person name="Gui C."/>
            <person name="Meng S."/>
            <person name="Li G."/>
            <person name="Viehrig K."/>
            <person name="Ye F."/>
            <person name="Su P."/>
            <person name="Kiefer A.F."/>
            <person name="Nichols A."/>
            <person name="Cepeda A.J."/>
            <person name="Yan W."/>
            <person name="Fan B."/>
            <person name="Jiang Y."/>
            <person name="Adhikari A."/>
            <person name="Zheng C.-J."/>
            <person name="Schuster L."/>
            <person name="Cowan T.M."/>
            <person name="Smanski M.J."/>
            <person name="Chevrette M.G."/>
            <person name="De Carvalho L.P.S."/>
            <person name="Shen B."/>
        </authorList>
    </citation>
    <scope>NUCLEOTIDE SEQUENCE [LARGE SCALE GENOMIC DNA]</scope>
    <source>
        <strain evidence="12 13">NPDC000087</strain>
    </source>
</reference>
<proteinExistence type="predicted"/>
<evidence type="ECO:0000256" key="9">
    <source>
        <dbReference type="SAM" id="MobiDB-lite"/>
    </source>
</evidence>
<dbReference type="Gene3D" id="3.30.450.40">
    <property type="match status" value="5"/>
</dbReference>
<comment type="caution">
    <text evidence="12">The sequence shown here is derived from an EMBL/GenBank/DDBJ whole genome shotgun (WGS) entry which is preliminary data.</text>
</comment>
<keyword evidence="6" id="KW-0418">Kinase</keyword>
<dbReference type="Pfam" id="PF07730">
    <property type="entry name" value="HisKA_3"/>
    <property type="match status" value="1"/>
</dbReference>
<dbReference type="CDD" id="cd16917">
    <property type="entry name" value="HATPase_UhpB-NarQ-NarX-like"/>
    <property type="match status" value="1"/>
</dbReference>
<evidence type="ECO:0000256" key="4">
    <source>
        <dbReference type="ARBA" id="ARBA00022679"/>
    </source>
</evidence>
<feature type="region of interest" description="Disordered" evidence="9">
    <location>
        <begin position="1"/>
        <end position="28"/>
    </location>
</feature>
<evidence type="ECO:0000259" key="11">
    <source>
        <dbReference type="SMART" id="SM00387"/>
    </source>
</evidence>
<keyword evidence="3" id="KW-0597">Phosphoprotein</keyword>
<dbReference type="InterPro" id="IPR011712">
    <property type="entry name" value="Sig_transdc_His_kin_sub3_dim/P"/>
</dbReference>
<keyword evidence="4" id="KW-0808">Transferase</keyword>
<dbReference type="InterPro" id="IPR003018">
    <property type="entry name" value="GAF"/>
</dbReference>
<feature type="domain" description="Histidine kinase/HSP90-like ATPase" evidence="11">
    <location>
        <begin position="910"/>
        <end position="1000"/>
    </location>
</feature>
<dbReference type="SMART" id="SM00065">
    <property type="entry name" value="GAF"/>
    <property type="match status" value="4"/>
</dbReference>
<evidence type="ECO:0000256" key="1">
    <source>
        <dbReference type="ARBA" id="ARBA00000085"/>
    </source>
</evidence>
<dbReference type="SUPFAM" id="SSF55874">
    <property type="entry name" value="ATPase domain of HSP90 chaperone/DNA topoisomerase II/histidine kinase"/>
    <property type="match status" value="1"/>
</dbReference>
<feature type="domain" description="GAF" evidence="10">
    <location>
        <begin position="214"/>
        <end position="358"/>
    </location>
</feature>
<keyword evidence="5" id="KW-0547">Nucleotide-binding</keyword>
<evidence type="ECO:0000256" key="3">
    <source>
        <dbReference type="ARBA" id="ARBA00022553"/>
    </source>
</evidence>
<evidence type="ECO:0000256" key="2">
    <source>
        <dbReference type="ARBA" id="ARBA00012438"/>
    </source>
</evidence>
<sequence>MIHPGRRGPADRTADAPPAGEPPGTGERPLVDQLAALRRLGELVARGIDRAAVFDAIVAEAYAAFQVDFTALLRYEPDGVAHIVALRNGPPGLEVGERAPHLPDGLVLRVFDSGRPVRVDYADVPRDEAARLHELGITAGVAAPILVEGHLWGVLTGMSLSGTVAAGLEHRIADFADIAATAVAGAHAKDDFRVLADEQAALRRVAELAARGTEPDDVFRALAVEVSALRNGCRTLIARFDHGGTATVLAVSGERGRAAGSVRFTGDDLGAVVQRHGRAARIDDYSSAPVSEATTEARASGIRASVGVPITVAGEIWGLLAMTSNDRPLPPDTERCLSQFAEIAAIAMLSAKSRADLRRLAAEQAALRRVAELVARGTGGQRLFDAVTGEAAALTGNEASTLARLTGERTITVVATHGGPAPVGYTVEIPLDDGGPVAEMLRTGRSARLDDYGAKTGPLLGHTEFGVGSSVFVPIVVEDRMWGMIGVTTPGRRLPADTEQRLDQFAELVAAALANNQARAKVEQMAGQQAALRQVAELAAANASAEQVLESVAVQASYLAGVSFTTVLRYEPDGSTEIVALSGAPGDLVPGMRAPGTGDGAVQRVWRTGRSARIDNLAGMSGRWPHVAHGFGFSASAAVPIRLQGQLWGVLVAVGRDRPISETVLDDLTSFAELAGTTISAAQARDEVRALAQEQAAFRRVAELVAHGTALGELFEAITTEASKLLGGSPAVLRPFDADRSAVAPGEVSVPVTVEGQIWGTLTAQIPEPPVAGTTERLRQFADLAALAIANAENKAQLTASRARVVATADETRRRLQRDVHDGAQQRLVQAIITLKLTRDSLTRGRAVGDQIDEALYHAERANNDLRDVVHGILPAALTQGGLRTGLESLIGDMSLPVRLGLDTPALPTEIETTAYFIVAEALTNVIKHARATQAEVRVRLDGANLSIEISDDGVGGADPAGGTGLTGLSDRVGAAGGTLGITSTAGSGTAVHASLPIPRPG</sequence>
<protein>
    <recommendedName>
        <fullName evidence="2">histidine kinase</fullName>
        <ecNumber evidence="2">2.7.13.3</ecNumber>
    </recommendedName>
</protein>
<dbReference type="Pfam" id="PF02518">
    <property type="entry name" value="HATPase_c"/>
    <property type="match status" value="1"/>
</dbReference>
<evidence type="ECO:0000259" key="10">
    <source>
        <dbReference type="SMART" id="SM00065"/>
    </source>
</evidence>
<dbReference type="EC" id="2.7.13.3" evidence="2"/>
<dbReference type="SMART" id="SM00387">
    <property type="entry name" value="HATPase_c"/>
    <property type="match status" value="1"/>
</dbReference>
<feature type="domain" description="GAF" evidence="10">
    <location>
        <begin position="544"/>
        <end position="689"/>
    </location>
</feature>
<comment type="catalytic activity">
    <reaction evidence="1">
        <text>ATP + protein L-histidine = ADP + protein N-phospho-L-histidine.</text>
        <dbReference type="EC" id="2.7.13.3"/>
    </reaction>
</comment>
<feature type="compositionally biased region" description="Low complexity" evidence="9">
    <location>
        <begin position="15"/>
        <end position="28"/>
    </location>
</feature>
<evidence type="ECO:0000256" key="6">
    <source>
        <dbReference type="ARBA" id="ARBA00022777"/>
    </source>
</evidence>
<name>A0ABW6WK89_9ACTN</name>
<feature type="domain" description="GAF" evidence="10">
    <location>
        <begin position="49"/>
        <end position="193"/>
    </location>
</feature>
<dbReference type="Pfam" id="PF13185">
    <property type="entry name" value="GAF_2"/>
    <property type="match status" value="1"/>
</dbReference>
<evidence type="ECO:0000256" key="5">
    <source>
        <dbReference type="ARBA" id="ARBA00022741"/>
    </source>
</evidence>
<feature type="domain" description="GAF" evidence="10">
    <location>
        <begin position="379"/>
        <end position="523"/>
    </location>
</feature>
<dbReference type="PANTHER" id="PTHR24421:SF10">
    <property type="entry name" value="NITRATE_NITRITE SENSOR PROTEIN NARQ"/>
    <property type="match status" value="1"/>
</dbReference>
<keyword evidence="7" id="KW-0067">ATP-binding</keyword>
<accession>A0ABW6WK89</accession>
<organism evidence="12 13">
    <name type="scientific">Paractinoplanes globisporus</name>
    <dbReference type="NCBI Taxonomy" id="113565"/>
    <lineage>
        <taxon>Bacteria</taxon>
        <taxon>Bacillati</taxon>
        <taxon>Actinomycetota</taxon>
        <taxon>Actinomycetes</taxon>
        <taxon>Micromonosporales</taxon>
        <taxon>Micromonosporaceae</taxon>
        <taxon>Paractinoplanes</taxon>
    </lineage>
</organism>